<accession>A0ABQ8GFW0</accession>
<organism evidence="2 3">
    <name type="scientific">Macrophomina phaseolina</name>
    <dbReference type="NCBI Taxonomy" id="35725"/>
    <lineage>
        <taxon>Eukaryota</taxon>
        <taxon>Fungi</taxon>
        <taxon>Dikarya</taxon>
        <taxon>Ascomycota</taxon>
        <taxon>Pezizomycotina</taxon>
        <taxon>Dothideomycetes</taxon>
        <taxon>Dothideomycetes incertae sedis</taxon>
        <taxon>Botryosphaeriales</taxon>
        <taxon>Botryosphaeriaceae</taxon>
        <taxon>Macrophomina</taxon>
    </lineage>
</organism>
<evidence type="ECO:0000256" key="1">
    <source>
        <dbReference type="SAM" id="MobiDB-lite"/>
    </source>
</evidence>
<comment type="caution">
    <text evidence="2">The sequence shown here is derived from an EMBL/GenBank/DDBJ whole genome shotgun (WGS) entry which is preliminary data.</text>
</comment>
<gene>
    <name evidence="2" type="ORF">B0J12DRAFT_456026</name>
</gene>
<dbReference type="EMBL" id="JAGTJR010000009">
    <property type="protein sequence ID" value="KAH7054529.1"/>
    <property type="molecule type" value="Genomic_DNA"/>
</dbReference>
<sequence length="322" mass="35722">MSSPSLPSAAAAAAHAPKSAEEEQQSLSWGRLPQETILDIVASVPEFDFAMLRNLQLVDRRMHATLKAYERSLCKGYATKQLLSIIPCFPDLAPPLCGSCQDVGCASGLSFKLLAEIQHRFQTVTIITDQVFKFAPVCCCVLGWRPLFEAGMLLLYRLHERSDYNDKVSFMTSMPLNALVAIFITLAQSLRAAQNGGIGLIHHDHEPEDPSVRSDVHLVFEDLTLLIGPEFVRHTLNHDERADQALRYQVAMLDEVQMNGQDGTPPRKSLISQLKRAFSNQAGCRIGEVMSKAMAHARKQPLRDLDRAGIARLVRFDDGVKS</sequence>
<proteinExistence type="predicted"/>
<reference evidence="2 3" key="1">
    <citation type="journal article" date="2021" name="Nat. Commun.">
        <title>Genetic determinants of endophytism in the Arabidopsis root mycobiome.</title>
        <authorList>
            <person name="Mesny F."/>
            <person name="Miyauchi S."/>
            <person name="Thiergart T."/>
            <person name="Pickel B."/>
            <person name="Atanasova L."/>
            <person name="Karlsson M."/>
            <person name="Huettel B."/>
            <person name="Barry K.W."/>
            <person name="Haridas S."/>
            <person name="Chen C."/>
            <person name="Bauer D."/>
            <person name="Andreopoulos W."/>
            <person name="Pangilinan J."/>
            <person name="LaButti K."/>
            <person name="Riley R."/>
            <person name="Lipzen A."/>
            <person name="Clum A."/>
            <person name="Drula E."/>
            <person name="Henrissat B."/>
            <person name="Kohler A."/>
            <person name="Grigoriev I.V."/>
            <person name="Martin F.M."/>
            <person name="Hacquard S."/>
        </authorList>
    </citation>
    <scope>NUCLEOTIDE SEQUENCE [LARGE SCALE GENOMIC DNA]</scope>
    <source>
        <strain evidence="2 3">MPI-SDFR-AT-0080</strain>
    </source>
</reference>
<dbReference type="Proteomes" id="UP000774617">
    <property type="component" value="Unassembled WGS sequence"/>
</dbReference>
<keyword evidence="3" id="KW-1185">Reference proteome</keyword>
<evidence type="ECO:0000313" key="2">
    <source>
        <dbReference type="EMBL" id="KAH7054529.1"/>
    </source>
</evidence>
<protein>
    <recommendedName>
        <fullName evidence="4">F-box domain-containing protein</fullName>
    </recommendedName>
</protein>
<evidence type="ECO:0000313" key="3">
    <source>
        <dbReference type="Proteomes" id="UP000774617"/>
    </source>
</evidence>
<evidence type="ECO:0008006" key="4">
    <source>
        <dbReference type="Google" id="ProtNLM"/>
    </source>
</evidence>
<feature type="compositionally biased region" description="Low complexity" evidence="1">
    <location>
        <begin position="1"/>
        <end position="17"/>
    </location>
</feature>
<name>A0ABQ8GFW0_9PEZI</name>
<feature type="region of interest" description="Disordered" evidence="1">
    <location>
        <begin position="1"/>
        <end position="28"/>
    </location>
</feature>